<gene>
    <name evidence="2" type="ORF">EVAR_102401_1</name>
</gene>
<feature type="region of interest" description="Disordered" evidence="1">
    <location>
        <begin position="144"/>
        <end position="170"/>
    </location>
</feature>
<proteinExistence type="predicted"/>
<organism evidence="2 3">
    <name type="scientific">Eumeta variegata</name>
    <name type="common">Bagworm moth</name>
    <name type="synonym">Eumeta japonica</name>
    <dbReference type="NCBI Taxonomy" id="151549"/>
    <lineage>
        <taxon>Eukaryota</taxon>
        <taxon>Metazoa</taxon>
        <taxon>Ecdysozoa</taxon>
        <taxon>Arthropoda</taxon>
        <taxon>Hexapoda</taxon>
        <taxon>Insecta</taxon>
        <taxon>Pterygota</taxon>
        <taxon>Neoptera</taxon>
        <taxon>Endopterygota</taxon>
        <taxon>Lepidoptera</taxon>
        <taxon>Glossata</taxon>
        <taxon>Ditrysia</taxon>
        <taxon>Tineoidea</taxon>
        <taxon>Psychidae</taxon>
        <taxon>Oiketicinae</taxon>
        <taxon>Eumeta</taxon>
    </lineage>
</organism>
<dbReference type="EMBL" id="BGZK01003615">
    <property type="protein sequence ID" value="GBP03026.1"/>
    <property type="molecule type" value="Genomic_DNA"/>
</dbReference>
<feature type="compositionally biased region" description="Basic and acidic residues" evidence="1">
    <location>
        <begin position="151"/>
        <end position="162"/>
    </location>
</feature>
<accession>A0A4C1SMA3</accession>
<evidence type="ECO:0000256" key="1">
    <source>
        <dbReference type="SAM" id="MobiDB-lite"/>
    </source>
</evidence>
<name>A0A4C1SMA3_EUMVA</name>
<protein>
    <submittedName>
        <fullName evidence="2">Uncharacterized protein</fullName>
    </submittedName>
</protein>
<reference evidence="2 3" key="1">
    <citation type="journal article" date="2019" name="Commun. Biol.">
        <title>The bagworm genome reveals a unique fibroin gene that provides high tensile strength.</title>
        <authorList>
            <person name="Kono N."/>
            <person name="Nakamura H."/>
            <person name="Ohtoshi R."/>
            <person name="Tomita M."/>
            <person name="Numata K."/>
            <person name="Arakawa K."/>
        </authorList>
    </citation>
    <scope>NUCLEOTIDE SEQUENCE [LARGE SCALE GENOMIC DNA]</scope>
</reference>
<evidence type="ECO:0000313" key="3">
    <source>
        <dbReference type="Proteomes" id="UP000299102"/>
    </source>
</evidence>
<evidence type="ECO:0000313" key="2">
    <source>
        <dbReference type="EMBL" id="GBP03026.1"/>
    </source>
</evidence>
<comment type="caution">
    <text evidence="2">The sequence shown here is derived from an EMBL/GenBank/DDBJ whole genome shotgun (WGS) entry which is preliminary data.</text>
</comment>
<sequence length="218" mass="24337">MITLRAARNLAYRVLVSLTGNIGLRCRLKPTVHWRCCMDTYSSLYACLLLTYKTTEPSMDWQSCARVAGTAYDAWLSCLCVRRATSTYKYITCLSPQQPATTLGAASSLKAIRKCNNFSCGVNTLQTTTGTLWCAKYKVNKNSNGGQHSGRNKERDPIERSRYRPRRSLQADLGSGAREWRLTAECAAAAARADRRARAAVRRARHRSDAASNGRVRF</sequence>
<dbReference type="Proteomes" id="UP000299102">
    <property type="component" value="Unassembled WGS sequence"/>
</dbReference>
<keyword evidence="3" id="KW-1185">Reference proteome</keyword>
<dbReference type="AlphaFoldDB" id="A0A4C1SMA3"/>